<accession>I3T2X6</accession>
<sequence>MKLGVRINYMLERKRRSKGRRGRMKTQKRDLGRSLRRK</sequence>
<name>I3T2X6_MEDTR</name>
<feature type="compositionally biased region" description="Basic and acidic residues" evidence="1">
    <location>
        <begin position="27"/>
        <end position="38"/>
    </location>
</feature>
<feature type="compositionally biased region" description="Basic residues" evidence="1">
    <location>
        <begin position="13"/>
        <end position="26"/>
    </location>
</feature>
<evidence type="ECO:0000313" key="2">
    <source>
        <dbReference type="EMBL" id="AFK46868.1"/>
    </source>
</evidence>
<dbReference type="EMBL" id="BT147074">
    <property type="protein sequence ID" value="AFK46868.1"/>
    <property type="molecule type" value="mRNA"/>
</dbReference>
<reference evidence="2" key="1">
    <citation type="submission" date="2012-05" db="EMBL/GenBank/DDBJ databases">
        <authorList>
            <person name="Krishnakumar V."/>
            <person name="Cheung F."/>
            <person name="Xiao Y."/>
            <person name="Chan A."/>
            <person name="Moskal W.A."/>
            <person name="Town C.D."/>
        </authorList>
    </citation>
    <scope>NUCLEOTIDE SEQUENCE</scope>
</reference>
<evidence type="ECO:0000256" key="1">
    <source>
        <dbReference type="SAM" id="MobiDB-lite"/>
    </source>
</evidence>
<proteinExistence type="evidence at transcript level"/>
<dbReference type="AlphaFoldDB" id="I3T2X6"/>
<feature type="region of interest" description="Disordered" evidence="1">
    <location>
        <begin position="1"/>
        <end position="38"/>
    </location>
</feature>
<organism evidence="2">
    <name type="scientific">Medicago truncatula</name>
    <name type="common">Barrel medic</name>
    <name type="synonym">Medicago tribuloides</name>
    <dbReference type="NCBI Taxonomy" id="3880"/>
    <lineage>
        <taxon>Eukaryota</taxon>
        <taxon>Viridiplantae</taxon>
        <taxon>Streptophyta</taxon>
        <taxon>Embryophyta</taxon>
        <taxon>Tracheophyta</taxon>
        <taxon>Spermatophyta</taxon>
        <taxon>Magnoliopsida</taxon>
        <taxon>eudicotyledons</taxon>
        <taxon>Gunneridae</taxon>
        <taxon>Pentapetalae</taxon>
        <taxon>rosids</taxon>
        <taxon>fabids</taxon>
        <taxon>Fabales</taxon>
        <taxon>Fabaceae</taxon>
        <taxon>Papilionoideae</taxon>
        <taxon>50 kb inversion clade</taxon>
        <taxon>NPAAA clade</taxon>
        <taxon>Hologalegina</taxon>
        <taxon>IRL clade</taxon>
        <taxon>Trifolieae</taxon>
        <taxon>Medicago</taxon>
    </lineage>
</organism>
<protein>
    <submittedName>
        <fullName evidence="2">Uncharacterized protein</fullName>
    </submittedName>
</protein>